<protein>
    <submittedName>
        <fullName evidence="1">Uncharacterized protein</fullName>
    </submittedName>
</protein>
<gene>
    <name evidence="1" type="ORF">BN59_02342</name>
</gene>
<sequence>MKKSQSQFFVISNEPVVVNKKLIDELICWMILCKAACDSQLEKRTADCELKAASERFEIRIEALRKIKTNCPISMAELTLLMQFGKLAESPAIANYPNVYRPH</sequence>
<evidence type="ECO:0000313" key="2">
    <source>
        <dbReference type="Proteomes" id="UP000044071"/>
    </source>
</evidence>
<accession>A0A078KUB9</accession>
<dbReference type="EMBL" id="CCSB01000002">
    <property type="protein sequence ID" value="CDZ78045.1"/>
    <property type="molecule type" value="Genomic_DNA"/>
</dbReference>
<reference evidence="1 2" key="1">
    <citation type="submission" date="2014-06" db="EMBL/GenBank/DDBJ databases">
        <authorList>
            <person name="Urmite Genomes Urmite Genomes"/>
        </authorList>
    </citation>
    <scope>NUCLEOTIDE SEQUENCE [LARGE SCALE GENOMIC DNA]</scope>
</reference>
<dbReference type="RefSeq" id="WP_043874477.1">
    <property type="nucleotide sequence ID" value="NZ_CCVW01000002.1"/>
</dbReference>
<keyword evidence="2" id="KW-1185">Reference proteome</keyword>
<dbReference type="Proteomes" id="UP000044071">
    <property type="component" value="Unassembled WGS sequence"/>
</dbReference>
<evidence type="ECO:0000313" key="1">
    <source>
        <dbReference type="EMBL" id="CDZ78045.1"/>
    </source>
</evidence>
<name>A0A078KUB9_9GAMM</name>
<organism evidence="1 2">
    <name type="scientific">Legionella massiliensis</name>
    <dbReference type="NCBI Taxonomy" id="1034943"/>
    <lineage>
        <taxon>Bacteria</taxon>
        <taxon>Pseudomonadati</taxon>
        <taxon>Pseudomonadota</taxon>
        <taxon>Gammaproteobacteria</taxon>
        <taxon>Legionellales</taxon>
        <taxon>Legionellaceae</taxon>
        <taxon>Legionella</taxon>
    </lineage>
</organism>
<proteinExistence type="predicted"/>
<dbReference type="AlphaFoldDB" id="A0A078KUB9"/>